<protein>
    <submittedName>
        <fullName evidence="1">Uncharacterized protein</fullName>
    </submittedName>
</protein>
<evidence type="ECO:0000313" key="2">
    <source>
        <dbReference type="Proteomes" id="UP000033111"/>
    </source>
</evidence>
<organism evidence="1 2">
    <name type="scientific">Methanosarcina siciliae T4/M</name>
    <dbReference type="NCBI Taxonomy" id="1434120"/>
    <lineage>
        <taxon>Archaea</taxon>
        <taxon>Methanobacteriati</taxon>
        <taxon>Methanobacteriota</taxon>
        <taxon>Stenosarchaea group</taxon>
        <taxon>Methanomicrobia</taxon>
        <taxon>Methanosarcinales</taxon>
        <taxon>Methanosarcinaceae</taxon>
        <taxon>Methanosarcina</taxon>
    </lineage>
</organism>
<name>A0A0E3L7K9_9EURY</name>
<gene>
    <name evidence="1" type="ORF">MSSIT_0232</name>
</gene>
<sequence>MENGKDFPFTCRGIPGLWLVINAARAGNYYKGQENQKEPENSGINTHSYVFLNITYIRLEVRKTVFYIKRVEFREIKIINTRITTFYQYKL</sequence>
<dbReference type="HOGENOM" id="CLU_2420098_0_0_2"/>
<accession>A0A0E3L7K9</accession>
<dbReference type="Proteomes" id="UP000033111">
    <property type="component" value="Chromosome"/>
</dbReference>
<proteinExistence type="predicted"/>
<keyword evidence="2" id="KW-1185">Reference proteome</keyword>
<reference evidence="1 2" key="1">
    <citation type="submission" date="2014-07" db="EMBL/GenBank/DDBJ databases">
        <title>Methanogenic archaea and the global carbon cycle.</title>
        <authorList>
            <person name="Henriksen J.R."/>
            <person name="Luke J."/>
            <person name="Reinhart S."/>
            <person name="Benedict M.N."/>
            <person name="Youngblut N.D."/>
            <person name="Metcalf M.E."/>
            <person name="Whitaker R.J."/>
            <person name="Metcalf W.W."/>
        </authorList>
    </citation>
    <scope>NUCLEOTIDE SEQUENCE [LARGE SCALE GENOMIC DNA]</scope>
    <source>
        <strain evidence="1 2">T4/M</strain>
    </source>
</reference>
<dbReference type="EMBL" id="CP009506">
    <property type="protein sequence ID" value="AKB26951.1"/>
    <property type="molecule type" value="Genomic_DNA"/>
</dbReference>
<dbReference type="KEGG" id="msw:MSSIT_0232"/>
<evidence type="ECO:0000313" key="1">
    <source>
        <dbReference type="EMBL" id="AKB26951.1"/>
    </source>
</evidence>
<dbReference type="AlphaFoldDB" id="A0A0E3L7K9"/>